<protein>
    <submittedName>
        <fullName evidence="2">Uncharacterized protein</fullName>
    </submittedName>
</protein>
<sequence length="180" mass="19551">MVNSTEVVSGSGGWPLCGADRCGHGEGAEAPAAVDTLSFPPHSYVRQRSSLGATSPPSCCEDDEEPAQRHDSCGVSPCRITPRNRNWLLDLNALGKGKGPTSSRAGDMGHVARRLKDLTPERFTQRALGESRTHNINLSWLPAIYTISSVERHSDPSAWRTQSFHPHVQAELFLTHPVMG</sequence>
<gene>
    <name evidence="2" type="ORF">EYF80_045053</name>
</gene>
<accession>A0A4Z2FVC5</accession>
<comment type="caution">
    <text evidence="2">The sequence shown here is derived from an EMBL/GenBank/DDBJ whole genome shotgun (WGS) entry which is preliminary data.</text>
</comment>
<evidence type="ECO:0000313" key="3">
    <source>
        <dbReference type="Proteomes" id="UP000314294"/>
    </source>
</evidence>
<name>A0A4Z2FVC5_9TELE</name>
<dbReference type="EMBL" id="SRLO01000886">
    <property type="protein sequence ID" value="TNN44753.1"/>
    <property type="molecule type" value="Genomic_DNA"/>
</dbReference>
<dbReference type="Proteomes" id="UP000314294">
    <property type="component" value="Unassembled WGS sequence"/>
</dbReference>
<proteinExistence type="predicted"/>
<feature type="compositionally biased region" description="Polar residues" evidence="1">
    <location>
        <begin position="47"/>
        <end position="57"/>
    </location>
</feature>
<feature type="region of interest" description="Disordered" evidence="1">
    <location>
        <begin position="47"/>
        <end position="73"/>
    </location>
</feature>
<keyword evidence="3" id="KW-1185">Reference proteome</keyword>
<dbReference type="AlphaFoldDB" id="A0A4Z2FVC5"/>
<reference evidence="2 3" key="1">
    <citation type="submission" date="2019-03" db="EMBL/GenBank/DDBJ databases">
        <title>First draft genome of Liparis tanakae, snailfish: a comprehensive survey of snailfish specific genes.</title>
        <authorList>
            <person name="Kim W."/>
            <person name="Song I."/>
            <person name="Jeong J.-H."/>
            <person name="Kim D."/>
            <person name="Kim S."/>
            <person name="Ryu S."/>
            <person name="Song J.Y."/>
            <person name="Lee S.K."/>
        </authorList>
    </citation>
    <scope>NUCLEOTIDE SEQUENCE [LARGE SCALE GENOMIC DNA]</scope>
    <source>
        <tissue evidence="2">Muscle</tissue>
    </source>
</reference>
<evidence type="ECO:0000313" key="2">
    <source>
        <dbReference type="EMBL" id="TNN44753.1"/>
    </source>
</evidence>
<organism evidence="2 3">
    <name type="scientific">Liparis tanakae</name>
    <name type="common">Tanaka's snailfish</name>
    <dbReference type="NCBI Taxonomy" id="230148"/>
    <lineage>
        <taxon>Eukaryota</taxon>
        <taxon>Metazoa</taxon>
        <taxon>Chordata</taxon>
        <taxon>Craniata</taxon>
        <taxon>Vertebrata</taxon>
        <taxon>Euteleostomi</taxon>
        <taxon>Actinopterygii</taxon>
        <taxon>Neopterygii</taxon>
        <taxon>Teleostei</taxon>
        <taxon>Neoteleostei</taxon>
        <taxon>Acanthomorphata</taxon>
        <taxon>Eupercaria</taxon>
        <taxon>Perciformes</taxon>
        <taxon>Cottioidei</taxon>
        <taxon>Cottales</taxon>
        <taxon>Liparidae</taxon>
        <taxon>Liparis</taxon>
    </lineage>
</organism>
<evidence type="ECO:0000256" key="1">
    <source>
        <dbReference type="SAM" id="MobiDB-lite"/>
    </source>
</evidence>